<dbReference type="OrthoDB" id="9792139at2"/>
<organism evidence="8 9">
    <name type="scientific">Hymenobacter arizonensis</name>
    <name type="common">Siccationidurans arizonensis</name>
    <dbReference type="NCBI Taxonomy" id="1227077"/>
    <lineage>
        <taxon>Bacteria</taxon>
        <taxon>Pseudomonadati</taxon>
        <taxon>Bacteroidota</taxon>
        <taxon>Cytophagia</taxon>
        <taxon>Cytophagales</taxon>
        <taxon>Hymenobacteraceae</taxon>
        <taxon>Hymenobacter</taxon>
    </lineage>
</organism>
<protein>
    <submittedName>
        <fullName evidence="8">Starch-binding associating with outer membrane</fullName>
    </submittedName>
</protein>
<feature type="domain" description="RagB/SusD" evidence="6">
    <location>
        <begin position="376"/>
        <end position="500"/>
    </location>
</feature>
<evidence type="ECO:0000259" key="7">
    <source>
        <dbReference type="Pfam" id="PF14322"/>
    </source>
</evidence>
<reference evidence="9" key="1">
    <citation type="submission" date="2016-10" db="EMBL/GenBank/DDBJ databases">
        <authorList>
            <person name="Varghese N."/>
            <person name="Submissions S."/>
        </authorList>
    </citation>
    <scope>NUCLEOTIDE SEQUENCE [LARGE SCALE GENOMIC DNA]</scope>
    <source>
        <strain evidence="9">OR362-8,ATCC BAA-1266,JCM 13504</strain>
    </source>
</reference>
<keyword evidence="5" id="KW-0998">Cell outer membrane</keyword>
<dbReference type="RefSeq" id="WP_092677422.1">
    <property type="nucleotide sequence ID" value="NZ_FOXS01000006.1"/>
</dbReference>
<dbReference type="Proteomes" id="UP000199029">
    <property type="component" value="Unassembled WGS sequence"/>
</dbReference>
<dbReference type="CDD" id="cd08977">
    <property type="entry name" value="SusD"/>
    <property type="match status" value="1"/>
</dbReference>
<keyword evidence="3" id="KW-0732">Signal</keyword>
<proteinExistence type="inferred from homology"/>
<dbReference type="InterPro" id="IPR012944">
    <property type="entry name" value="SusD_RagB_dom"/>
</dbReference>
<dbReference type="EMBL" id="FOXS01000006">
    <property type="protein sequence ID" value="SFQ72906.1"/>
    <property type="molecule type" value="Genomic_DNA"/>
</dbReference>
<evidence type="ECO:0000256" key="3">
    <source>
        <dbReference type="ARBA" id="ARBA00022729"/>
    </source>
</evidence>
<evidence type="ECO:0000259" key="6">
    <source>
        <dbReference type="Pfam" id="PF07980"/>
    </source>
</evidence>
<evidence type="ECO:0000256" key="2">
    <source>
        <dbReference type="ARBA" id="ARBA00006275"/>
    </source>
</evidence>
<sequence>MTIIAKRITLALTTGLLTLGTLGCSEERLNPIPKAQISDTVSFDTPARIMLQVNGLYRYVKTGGFLGGRVQVHSDIRANDFINRTNNGVTGLLVWNHTVTEQSQNDVINTWGFGYQAINQINVFLDGLTANTGKYTAPTFPATFAATALGYEGEARFLRALCYYHLLQFYARPFADGNGSRPGLPLRLRGETNNDNNALARSTVAQVYDQILLDLKFAEDNLPLTPAAGIATTRAHRNTAIALRTRVLLTMGRYADVITEANKLVPAVAPFVAPTGVPHALNPSLPAVFTSGTTPENILSFPFTAQDAPGTQNQLAFYFLPPPLGNGEYSLNPGAGGILNDPRWAATDTRRTNFVQSVTSGTPPSTEFYLRKYPTGTPYTDPAPVIRYAEVLLNLAEARVRSTNTVDPQALALLNAVRGRSNGGTYTAASFASSNAMADAILLERRIEFLGEGLRNTDLLRLLQPIPGKSSVGAVNPTDALYIWPIPNTELAANSLMTRN</sequence>
<evidence type="ECO:0000313" key="8">
    <source>
        <dbReference type="EMBL" id="SFQ72906.1"/>
    </source>
</evidence>
<evidence type="ECO:0000256" key="5">
    <source>
        <dbReference type="ARBA" id="ARBA00023237"/>
    </source>
</evidence>
<dbReference type="SUPFAM" id="SSF48452">
    <property type="entry name" value="TPR-like"/>
    <property type="match status" value="1"/>
</dbReference>
<comment type="subcellular location">
    <subcellularLocation>
        <location evidence="1">Cell outer membrane</location>
    </subcellularLocation>
</comment>
<evidence type="ECO:0000256" key="1">
    <source>
        <dbReference type="ARBA" id="ARBA00004442"/>
    </source>
</evidence>
<comment type="similarity">
    <text evidence="2">Belongs to the SusD family.</text>
</comment>
<dbReference type="Pfam" id="PF14322">
    <property type="entry name" value="SusD-like_3"/>
    <property type="match status" value="1"/>
</dbReference>
<feature type="domain" description="SusD-like N-terminal" evidence="7">
    <location>
        <begin position="87"/>
        <end position="249"/>
    </location>
</feature>
<dbReference type="InterPro" id="IPR011990">
    <property type="entry name" value="TPR-like_helical_dom_sf"/>
</dbReference>
<dbReference type="PROSITE" id="PS51257">
    <property type="entry name" value="PROKAR_LIPOPROTEIN"/>
    <property type="match status" value="1"/>
</dbReference>
<gene>
    <name evidence="8" type="ORF">SAMN04515668_3959</name>
</gene>
<evidence type="ECO:0000256" key="4">
    <source>
        <dbReference type="ARBA" id="ARBA00023136"/>
    </source>
</evidence>
<keyword evidence="9" id="KW-1185">Reference proteome</keyword>
<evidence type="ECO:0000313" key="9">
    <source>
        <dbReference type="Proteomes" id="UP000199029"/>
    </source>
</evidence>
<accession>A0A1I6AW60</accession>
<dbReference type="STRING" id="1227077.SAMN04515668_3959"/>
<dbReference type="GO" id="GO:0009279">
    <property type="term" value="C:cell outer membrane"/>
    <property type="evidence" value="ECO:0007669"/>
    <property type="project" value="UniProtKB-SubCell"/>
</dbReference>
<dbReference type="Gene3D" id="1.25.40.390">
    <property type="match status" value="1"/>
</dbReference>
<name>A0A1I6AW60_HYMAR</name>
<keyword evidence="4" id="KW-0472">Membrane</keyword>
<dbReference type="InterPro" id="IPR033985">
    <property type="entry name" value="SusD-like_N"/>
</dbReference>
<dbReference type="Pfam" id="PF07980">
    <property type="entry name" value="SusD_RagB"/>
    <property type="match status" value="1"/>
</dbReference>
<dbReference type="AlphaFoldDB" id="A0A1I6AW60"/>